<accession>A0ACC3S5A4</accession>
<gene>
    <name evidence="1" type="ORF">M8818_006945</name>
</gene>
<evidence type="ECO:0000313" key="1">
    <source>
        <dbReference type="EMBL" id="KAK8196778.1"/>
    </source>
</evidence>
<dbReference type="EMBL" id="JAMKPW020000041">
    <property type="protein sequence ID" value="KAK8196778.1"/>
    <property type="molecule type" value="Genomic_DNA"/>
</dbReference>
<dbReference type="Proteomes" id="UP001320706">
    <property type="component" value="Unassembled WGS sequence"/>
</dbReference>
<sequence length="805" mass="90149">MPPSSSPRRAVSHGSPSKQRPVSPGSKFTSFFGWKASPQLSASGSPTTTFSDSSPGHSSSAFSRLIETTGPQVRLTPPALDVHKANAPLPTQFFDIPGTPIFSHNSAVNAHVEELEKELREVSSELAGSIRREMELEDEIERFKSEAPTTVSDLTRRTSDYFSDSGASSTRFPLGENDAKIEELERLKRKIEQDKASLQAEYTQKFARELRQRRDLEGRVQELEEEIHEKQQRIINGAQKDGQFRELETSLEDARRRLSQERQSKDNFQDLLAALREELEQHRNERDNLRDEVVPQLKARVEGLEAEMSDHQSLQYENARMQQELQALRAEYHTLLESRSGRPDAVTEEDDLVPPQWPPSGLRRSSSLARGSSMAKRGSSLTRTSSVKERQRSDSIRDDRNKDLEDQRDALHQALKLLISRHEAQKREHSKAIRNLIAERTYAEQVTPRRTAFHREVSHLRSEVSTLRGRANDALEQKWQCEKSISGVKMALDRAEQETKSLRELLEEHDILPRHLQQAANSSDNLGLGISSRNSHGSESPVGQGQRESVVEVLRRSIVAAENDRDAALKEAESYRLRAASLTPDEQGLATDLLSAATTMENLAAQVQRHLESNAALRTRLTDAVAKGEAEQADSTARITAMQERLRSMEERVVAAQQHAEATLGESEDDVKQLEQASSANLARLRITIPEPLHRLSPHSAATATASATTPLFSARTPQLAKTTTGLAESLLEVSRTQVLEVRVTELEKALQQTDEETKDVVERITRSQYEVAALTAERDEAVRMMKGLQAMLEQEKTKGRGLMG</sequence>
<organism evidence="1 2">
    <name type="scientific">Zalaria obscura</name>
    <dbReference type="NCBI Taxonomy" id="2024903"/>
    <lineage>
        <taxon>Eukaryota</taxon>
        <taxon>Fungi</taxon>
        <taxon>Dikarya</taxon>
        <taxon>Ascomycota</taxon>
        <taxon>Pezizomycotina</taxon>
        <taxon>Dothideomycetes</taxon>
        <taxon>Dothideomycetidae</taxon>
        <taxon>Dothideales</taxon>
        <taxon>Zalariaceae</taxon>
        <taxon>Zalaria</taxon>
    </lineage>
</organism>
<protein>
    <submittedName>
        <fullName evidence="1">Uncharacterized protein</fullName>
    </submittedName>
</protein>
<comment type="caution">
    <text evidence="1">The sequence shown here is derived from an EMBL/GenBank/DDBJ whole genome shotgun (WGS) entry which is preliminary data.</text>
</comment>
<evidence type="ECO:0000313" key="2">
    <source>
        <dbReference type="Proteomes" id="UP001320706"/>
    </source>
</evidence>
<proteinExistence type="predicted"/>
<name>A0ACC3S5A4_9PEZI</name>
<keyword evidence="2" id="KW-1185">Reference proteome</keyword>
<reference evidence="1" key="1">
    <citation type="submission" date="2024-02" db="EMBL/GenBank/DDBJ databases">
        <title>Metagenome Assembled Genome of Zalaria obscura JY119.</title>
        <authorList>
            <person name="Vighnesh L."/>
            <person name="Jagadeeshwari U."/>
            <person name="Venkata Ramana C."/>
            <person name="Sasikala C."/>
        </authorList>
    </citation>
    <scope>NUCLEOTIDE SEQUENCE</scope>
    <source>
        <strain evidence="1">JY119</strain>
    </source>
</reference>